<evidence type="ECO:0000313" key="6">
    <source>
        <dbReference type="Proteomes" id="UP000289794"/>
    </source>
</evidence>
<name>A0A4P6LVT0_9FIRM</name>
<reference evidence="5 6" key="1">
    <citation type="submission" date="2019-01" db="EMBL/GenBank/DDBJ databases">
        <title>PMF-metabolizing Aryl O-demethylase.</title>
        <authorList>
            <person name="Kim M."/>
        </authorList>
    </citation>
    <scope>NUCLEOTIDE SEQUENCE [LARGE SCALE GENOMIC DNA]</scope>
    <source>
        <strain evidence="5 6">PMF1</strain>
    </source>
</reference>
<organism evidence="5 6">
    <name type="scientific">Blautia producta</name>
    <dbReference type="NCBI Taxonomy" id="33035"/>
    <lineage>
        <taxon>Bacteria</taxon>
        <taxon>Bacillati</taxon>
        <taxon>Bacillota</taxon>
        <taxon>Clostridia</taxon>
        <taxon>Lachnospirales</taxon>
        <taxon>Lachnospiraceae</taxon>
        <taxon>Blautia</taxon>
    </lineage>
</organism>
<dbReference type="PANTHER" id="PTHR43401">
    <property type="entry name" value="L-THREONINE 3-DEHYDROGENASE"/>
    <property type="match status" value="1"/>
</dbReference>
<dbReference type="AlphaFoldDB" id="A0A4P6LVT0"/>
<protein>
    <submittedName>
        <fullName evidence="5">D-arabitol-phosphate dehydrogenase</fullName>
        <ecNumber evidence="5">1.1.1.301</ecNumber>
    </submittedName>
</protein>
<dbReference type="InterPro" id="IPR013149">
    <property type="entry name" value="ADH-like_C"/>
</dbReference>
<dbReference type="Proteomes" id="UP000289794">
    <property type="component" value="Chromosome"/>
</dbReference>
<dbReference type="SUPFAM" id="SSF51735">
    <property type="entry name" value="NAD(P)-binding Rossmann-fold domains"/>
    <property type="match status" value="1"/>
</dbReference>
<dbReference type="GO" id="GO:0016491">
    <property type="term" value="F:oxidoreductase activity"/>
    <property type="evidence" value="ECO:0007669"/>
    <property type="project" value="UniProtKB-KW"/>
</dbReference>
<evidence type="ECO:0000256" key="1">
    <source>
        <dbReference type="ARBA" id="ARBA00022723"/>
    </source>
</evidence>
<dbReference type="Pfam" id="PF00107">
    <property type="entry name" value="ADH_zinc_N"/>
    <property type="match status" value="1"/>
</dbReference>
<dbReference type="InterPro" id="IPR011032">
    <property type="entry name" value="GroES-like_sf"/>
</dbReference>
<dbReference type="CDD" id="cd08239">
    <property type="entry name" value="THR_DH_like"/>
    <property type="match status" value="1"/>
</dbReference>
<sequence>MAIKMLPKKMAGAILPGNSSVEMKEFDVPKPGHGQVLIQTKATTICGSDIRCIYREHVGKGPEGYIPGMVAGHEPCGVIVEEGEGLRRFKKGDRVIVYHISGCGVCNDCRRGYYISCKSKFRQAYGWQRNGGMAPYILAEEKDLIALPDELTYKDGAQVACGFGTVYEAIEKIGISGNDAVLVTGLGPVGLAALMLAKALGANQLIGVEMNDYRIDLAKKLGLVDHVFKPGENTLDEILEVTGGHGVERAIDASANDAGRQLAIRATREWGKIAFVGEGGTCTFNPSPDIIHGQKTIYGSWVTSLWRMEELVERLVRWNIHPEDLITDEFPIERAGEAYKLMAGGQCGKVAVVFGSQDER</sequence>
<dbReference type="InterPro" id="IPR050129">
    <property type="entry name" value="Zn_alcohol_dh"/>
</dbReference>
<feature type="domain" description="Enoyl reductase (ER)" evidence="4">
    <location>
        <begin position="17"/>
        <end position="352"/>
    </location>
</feature>
<dbReference type="Gene3D" id="3.40.50.720">
    <property type="entry name" value="NAD(P)-binding Rossmann-like Domain"/>
    <property type="match status" value="1"/>
</dbReference>
<dbReference type="Pfam" id="PF08240">
    <property type="entry name" value="ADH_N"/>
    <property type="match status" value="1"/>
</dbReference>
<dbReference type="RefSeq" id="WP_205730563.1">
    <property type="nucleotide sequence ID" value="NZ_CP035945.1"/>
</dbReference>
<dbReference type="SUPFAM" id="SSF50129">
    <property type="entry name" value="GroES-like"/>
    <property type="match status" value="1"/>
</dbReference>
<keyword evidence="2" id="KW-0862">Zinc</keyword>
<dbReference type="KEGG" id="bpro:PMF13cell1_01707"/>
<evidence type="ECO:0000313" key="5">
    <source>
        <dbReference type="EMBL" id="QBE96169.1"/>
    </source>
</evidence>
<dbReference type="EC" id="1.1.1.301" evidence="5"/>
<evidence type="ECO:0000256" key="3">
    <source>
        <dbReference type="ARBA" id="ARBA00023002"/>
    </source>
</evidence>
<dbReference type="InterPro" id="IPR020843">
    <property type="entry name" value="ER"/>
</dbReference>
<proteinExistence type="predicted"/>
<dbReference type="InterPro" id="IPR036291">
    <property type="entry name" value="NAD(P)-bd_dom_sf"/>
</dbReference>
<dbReference type="EMBL" id="CP035945">
    <property type="protein sequence ID" value="QBE96169.1"/>
    <property type="molecule type" value="Genomic_DNA"/>
</dbReference>
<keyword evidence="3 5" id="KW-0560">Oxidoreductase</keyword>
<accession>A0A4P6LVT0</accession>
<dbReference type="SMART" id="SM00829">
    <property type="entry name" value="PKS_ER"/>
    <property type="match status" value="1"/>
</dbReference>
<keyword evidence="1" id="KW-0479">Metal-binding</keyword>
<gene>
    <name evidence="5" type="ORF">PMF13cell1_01707</name>
</gene>
<evidence type="ECO:0000259" key="4">
    <source>
        <dbReference type="SMART" id="SM00829"/>
    </source>
</evidence>
<dbReference type="Gene3D" id="3.90.180.10">
    <property type="entry name" value="Medium-chain alcohol dehydrogenases, catalytic domain"/>
    <property type="match status" value="1"/>
</dbReference>
<dbReference type="GO" id="GO:0046872">
    <property type="term" value="F:metal ion binding"/>
    <property type="evidence" value="ECO:0007669"/>
    <property type="project" value="UniProtKB-KW"/>
</dbReference>
<dbReference type="InterPro" id="IPR013154">
    <property type="entry name" value="ADH-like_N"/>
</dbReference>
<evidence type="ECO:0000256" key="2">
    <source>
        <dbReference type="ARBA" id="ARBA00022833"/>
    </source>
</evidence>
<dbReference type="PANTHER" id="PTHR43401:SF2">
    <property type="entry name" value="L-THREONINE 3-DEHYDROGENASE"/>
    <property type="match status" value="1"/>
</dbReference>